<reference evidence="2" key="1">
    <citation type="journal article" date="2021" name="Proc. Natl. Acad. Sci. U.S.A.">
        <title>A Catalog of Tens of Thousands of Viruses from Human Metagenomes Reveals Hidden Associations with Chronic Diseases.</title>
        <authorList>
            <person name="Tisza M.J."/>
            <person name="Buck C.B."/>
        </authorList>
    </citation>
    <scope>NUCLEOTIDE SEQUENCE</scope>
    <source>
        <strain evidence="2">Ct5d86</strain>
    </source>
</reference>
<evidence type="ECO:0000313" key="2">
    <source>
        <dbReference type="EMBL" id="DAD70991.1"/>
    </source>
</evidence>
<dbReference type="EMBL" id="BK015875">
    <property type="protein sequence ID" value="DAD70991.1"/>
    <property type="molecule type" value="Genomic_DNA"/>
</dbReference>
<proteinExistence type="predicted"/>
<comment type="catalytic activity">
    <reaction evidence="1">
        <text>Endonucleolytic cleavage at a junction such as a reciprocal single-stranded crossover between two homologous DNA duplexes (Holliday junction).</text>
        <dbReference type="EC" id="3.1.21.10"/>
    </reaction>
</comment>
<accession>A0A8S5LMD3</accession>
<dbReference type="Pfam" id="PF01870">
    <property type="entry name" value="Hjc"/>
    <property type="match status" value="1"/>
</dbReference>
<sequence>MSNKKIGNDFESEFCEILSKNGFWVHNLAQNQTGQPADVIAVRDGGSFLIDCKVCSTGRFQLKRIEENQQLAMQHWLDMGNDEAWFALKVNDEILMIPYRRLLYAKERQSILNIDEIYERGVLLEDWVDNDY</sequence>
<dbReference type="InterPro" id="IPR011335">
    <property type="entry name" value="Restrct_endonuc-II-like"/>
</dbReference>
<dbReference type="GO" id="GO:0008821">
    <property type="term" value="F:crossover junction DNA endonuclease activity"/>
    <property type="evidence" value="ECO:0007669"/>
    <property type="project" value="UniProtKB-EC"/>
</dbReference>
<dbReference type="InterPro" id="IPR002732">
    <property type="entry name" value="Hjc"/>
</dbReference>
<dbReference type="GO" id="GO:0003676">
    <property type="term" value="F:nucleic acid binding"/>
    <property type="evidence" value="ECO:0007669"/>
    <property type="project" value="InterPro"/>
</dbReference>
<organism evidence="2">
    <name type="scientific">Siphoviridae sp. ct5d86</name>
    <dbReference type="NCBI Taxonomy" id="2827561"/>
    <lineage>
        <taxon>Viruses</taxon>
        <taxon>Duplodnaviria</taxon>
        <taxon>Heunggongvirae</taxon>
        <taxon>Uroviricota</taxon>
        <taxon>Caudoviricetes</taxon>
    </lineage>
</organism>
<dbReference type="InterPro" id="IPR011856">
    <property type="entry name" value="tRNA_endonuc-like_dom_sf"/>
</dbReference>
<evidence type="ECO:0008006" key="3">
    <source>
        <dbReference type="Google" id="ProtNLM"/>
    </source>
</evidence>
<name>A0A8S5LMD3_9CAUD</name>
<protein>
    <recommendedName>
        <fullName evidence="3">Holliday junction resolvase</fullName>
    </recommendedName>
</protein>
<dbReference type="SUPFAM" id="SSF52980">
    <property type="entry name" value="Restriction endonuclease-like"/>
    <property type="match status" value="1"/>
</dbReference>
<dbReference type="Gene3D" id="3.40.1350.10">
    <property type="match status" value="1"/>
</dbReference>
<evidence type="ECO:0000256" key="1">
    <source>
        <dbReference type="ARBA" id="ARBA00029354"/>
    </source>
</evidence>